<evidence type="ECO:0000256" key="6">
    <source>
        <dbReference type="ARBA" id="ARBA00022807"/>
    </source>
</evidence>
<feature type="region of interest" description="Disordered" evidence="7">
    <location>
        <begin position="1526"/>
        <end position="1552"/>
    </location>
</feature>
<dbReference type="InterPro" id="IPR022105">
    <property type="entry name" value="DUF3645"/>
</dbReference>
<dbReference type="InterPro" id="IPR027417">
    <property type="entry name" value="P-loop_NTPase"/>
</dbReference>
<keyword evidence="3" id="KW-0645">Protease</keyword>
<dbReference type="EC" id="3.4.19.12" evidence="2"/>
<dbReference type="Pfam" id="PF12359">
    <property type="entry name" value="DUF3645"/>
    <property type="match status" value="1"/>
</dbReference>
<evidence type="ECO:0000256" key="7">
    <source>
        <dbReference type="SAM" id="MobiDB-lite"/>
    </source>
</evidence>
<keyword evidence="6" id="KW-0788">Thiol protease</keyword>
<evidence type="ECO:0000256" key="3">
    <source>
        <dbReference type="ARBA" id="ARBA00022670"/>
    </source>
</evidence>
<feature type="region of interest" description="Disordered" evidence="7">
    <location>
        <begin position="3123"/>
        <end position="3146"/>
    </location>
</feature>
<name>A0AAV9TZA2_9PEZI</name>
<dbReference type="InterPro" id="IPR046541">
    <property type="entry name" value="DUF6606"/>
</dbReference>
<feature type="domain" description="DUF3638" evidence="8">
    <location>
        <begin position="2025"/>
        <end position="2248"/>
    </location>
</feature>
<dbReference type="Gene3D" id="3.40.50.300">
    <property type="entry name" value="P-loop containing nucleotide triphosphate hydrolases"/>
    <property type="match status" value="1"/>
</dbReference>
<evidence type="ECO:0000313" key="11">
    <source>
        <dbReference type="EMBL" id="KAK6330344.1"/>
    </source>
</evidence>
<dbReference type="SUPFAM" id="SSF52540">
    <property type="entry name" value="P-loop containing nucleoside triphosphate hydrolases"/>
    <property type="match status" value="1"/>
</dbReference>
<evidence type="ECO:0000313" key="12">
    <source>
        <dbReference type="Proteomes" id="UP001375240"/>
    </source>
</evidence>
<dbReference type="Proteomes" id="UP001375240">
    <property type="component" value="Unassembled WGS sequence"/>
</dbReference>
<protein>
    <recommendedName>
        <fullName evidence="2">ubiquitinyl hydrolase 1</fullName>
        <ecNumber evidence="2">3.4.19.12</ecNumber>
    </recommendedName>
</protein>
<feature type="domain" description="DUF6606" evidence="10">
    <location>
        <begin position="14"/>
        <end position="286"/>
    </location>
</feature>
<dbReference type="InterPro" id="IPR051346">
    <property type="entry name" value="OTU_Deubiquitinase"/>
</dbReference>
<reference evidence="11 12" key="1">
    <citation type="submission" date="2019-10" db="EMBL/GenBank/DDBJ databases">
        <authorList>
            <person name="Palmer J.M."/>
        </authorList>
    </citation>
    <scope>NUCLEOTIDE SEQUENCE [LARGE SCALE GENOMIC DNA]</scope>
    <source>
        <strain evidence="11 12">TWF696</strain>
    </source>
</reference>
<dbReference type="GO" id="GO:0006508">
    <property type="term" value="P:proteolysis"/>
    <property type="evidence" value="ECO:0007669"/>
    <property type="project" value="UniProtKB-KW"/>
</dbReference>
<evidence type="ECO:0000256" key="4">
    <source>
        <dbReference type="ARBA" id="ARBA00022786"/>
    </source>
</evidence>
<evidence type="ECO:0000256" key="1">
    <source>
        <dbReference type="ARBA" id="ARBA00000707"/>
    </source>
</evidence>
<dbReference type="GO" id="GO:0004843">
    <property type="term" value="F:cysteine-type deubiquitinase activity"/>
    <property type="evidence" value="ECO:0007669"/>
    <property type="project" value="UniProtKB-EC"/>
</dbReference>
<sequence>MAETEGPSVAFEAVFNHIVLPPQLPPKEDNDVDAIAGDLLQLITTSIHDFRDIVYDRYYSQLSLVYQSLANCKRVCVNGVLIKQILLQQLRSLEPKEQLIFHVTKQNAAILIRREPGPNGDAVTFEAFEASPTSQKALEAESALGWDFPGIAVSVPYSTFSQTSFLEELVIFLEQASKESIKQFAATTAKAASGAWESRDTVDPSLVTNLLMTLLEATGTRIFPVPLRKRVRDEVSWSDGVNPWRRNPIWLILRVAIHKHLQLLLGPEAGAVQYKFFKCWLLQDFLRSVFRVTHPERTAILKAKLCRRMAKLEFEKSNAPERLQEIYQYFIDKLSDKIIASKSLADDHVMDVWQQYCKRMERRVVPLPRRADPQDTILTLPNSGAYLFNILNNPQMNSRVAHATGGAHRRNEVPKDGRKDFAVFADQYYKLFSMEENLRYIETSYRHSTDSASEKCIRVARLLNKYLDNLAGLYQGMSGAFSEAILNVMECWIAIDSYATQAFPLLAEFHPLFTPDILNALHIGNASDFERLQRIGEYLKLRVQGAAEHTSIFVDPRKGCFADRYVEHSEDSAKFHELYKQIEATAEISRLRKEVEWENKSAEYESLSQEIMATACQYFLSNEVPPIQYHDDRSCTKCYLGRKARRIRITAHEHPLPTDLAHARAVLFELICPPAFAIYRDVTWRILSTLALPGARPAAEPRLLLQSYSELSIYGQKKYSIVSLASTKKSFLQTHLAEVSMPTTLDKVCLPNGLSLSYYDSSLKCWPGRIHLHPTFYHHFPLPIPDNSPFISLRNDLDHVHPPSSYEVIASQTRCPAGVNVHEFLAYQGLLMGYNRRFPSVLVEMASSNLNFSSETTTLLIRYLIQQAGPHYPGEPLRIAHKIFRDNGFSSQLLTQIEARLQLISSNWREVHCMDLLITLLTRAIDIWSLNPGPALQHLSRGVAMLQRVRSMISTWIRSLRKEIDKAETTDSSRRFSEFALWAALLGKLTFFPNGQHPNLFPLREQQLEFFIECSIMVQHSLVAKPSLLSPNLRFALIRDLKIVHNIKDLLHTSILEYQGALSSALEIAWPKEEDATYLPLEVLPDWWVQMEIAASETKKSQVVLFHLLEGHLLLDGKPLGQLPPEHRNNPVLYILFGNQNLLTIPSRLPGMTYKISRETDKHRVHLGFRSGKLIVRAEISGSLIEYVPPHVFRNDKGVEDLPASLLDGCFHWLDLKRHRGTLHVRQSCWRPKQSDWTINLNTREAHRRQVKLVDRFSSVFKKIAIIFNRFEDDRFITAFQPLTRHLSVEMRRLELRWQVNSNGLLESEALQSHIDTNQDAGTWYGLKSKIVLRDNLNGRSRSIIIPLGKPRSRLNGPHVEVELLNEGVYGRYQINSILGRIDCPPEPRLLYTKALVHAYTSFVVPDRLTGRTGTEESLHCLRSGYCQPWSPLNPRHHMFLESLANLTPVREYYPVELKVMQKVTWDPHLRSHAQNEHFFFVVKEIVAKSEQLKPFSKEKTESLVLNRENCELYVRSKERRSLYERNGSNFSPKAPRDLSYNSRGQPKPHAGRQNVYETVYLLDNWMQTFSLPHDLGSVLEKWQTIGGYDIVLDKVVLSDRLSVDLPLFWGALVRLCQGSDQTQKYRLMFLFATLTYNNNVDMDSIRTLISFATNPALKTLALPPGNQYINFRKISVVRPDNLKLLIKPYCKIYVKSDIQRATGFMLNAKLRRKLEAEEAKFNKSVEDEANRLIEHLLQQWPCIQPLIMFPFNHELIDLSQMLPVILPEWSRLYFNYQLSNHIRDVQSVLDLFNMQSETPKPIEITGAKVETEKKPRLESRSSLNDLFKARGPSAASKVLANFLRSKRNVPVSSKRELDQTRESLPHAREIKELETIIEDIARTDSIVRKRYAQDLEQSVTAFKRISSTATSRKSMLFPLNIGPKIEEAAERMAVMIDRIQRALSREDSYMVWLKMGDLLPCVTIVSLLEALRSCNKISFGPNMREALLLLGVSITDLQQLLRMEAYRLKNDTQRIQEEESNSGHRNWDPLDYPDWLLLEIDSNILIRPDQVEVAHATIQPASGNNSVLQMNMGQGKTSCIMPMAAAMLADGKRLLRVVVPRALLLQTVQIIHARLGGLVGREVRHVPFSRQTPTSTEVIKTFHEIHAKILKCSGLMISLPEHTLSFMLSGLQRLSDGRLEEAKPMVRIQGWLERVSRDILDESDFTLAVRTQLIYPSGSQKAFDGHPQRWKTAEALLALVHSYLINLQAMYPRSLEVVERTGGGYPFIYFLRRDAEEALVKRLVNDICSGRTSILPLADAPPNVQRAVKQFISDPRIPPGQVNEIRRLFENNVAIIKTIYLLRGLFVHRILLLALKKRWNVQYGLHPTRDPVAVPYHAKGVPSEQAEWGHPDVAILFTCLSFYYHGLSMEQLGQSLRFVLQSDDPASEYDRWTYSSETLPGSLREWNSINVDDEVQLAEIWNHVRYSVIVIDHYLNNFVFPRHAKQFLTKLQASGWDIPLFSNDHSILNKYGKSLTTGFSGTNDNKTMLPLTITQEDLPTLSHTNAEVLTYLLQPRNRSYVLAANNQGRRWTERTLLVMLGKERIRILIDAGAQILEMDNRELVTIWMEIDFQAPAAIYFDKTNKPYVLYRNGSNVPLLATPYAEDSADCLIYLDESHTRGTDLKMPRHARGALTLGLGQTKDHTVQAAMRLRQLGTTQSVVFFAPPEVHQSIVDTQQKQVREEVDSRDVVTWLLHQTCTGIEQLQPLYFSQGMDFCRRIQAVSDNSEFLDDPAHLKAYLNTLKQPEQQTLRQMYEPKQSQQKGATIENPSAGIAKFIEELKIRRRGFQDTGEAVHGSALQEVEQEREVAFEVESVREVQKPVHFTPFKFPGLHKDLLTFLHSGRLLVGAGGYEPAFSALRRICTLGEKYHVDHNATSGYLYVSAEFTKAVHAPSSKFNDNFLRPVNWILVGTESNVAIIVTPEESEHLISHLNNRSGHHSVYLLTYAAPVTRKMVQFDSLRFLTIPAMERDWEPPIKLLIELGIFAGRLYFAYEHANALREYLRLDSSEIDDGEIPAEPVFTNRPLSFLQEWLTLKRKGQDFLHTPMGHLCQSKELLPTHPFFQSDAGGVAKADVLVVEEEESNDGDLTEMESGEDEEYVDGDI</sequence>
<evidence type="ECO:0000256" key="5">
    <source>
        <dbReference type="ARBA" id="ARBA00022801"/>
    </source>
</evidence>
<gene>
    <name evidence="11" type="ORF">TWF696_003440</name>
</gene>
<evidence type="ECO:0000259" key="9">
    <source>
        <dbReference type="Pfam" id="PF12359"/>
    </source>
</evidence>
<evidence type="ECO:0000256" key="2">
    <source>
        <dbReference type="ARBA" id="ARBA00012759"/>
    </source>
</evidence>
<dbReference type="PANTHER" id="PTHR13367">
    <property type="entry name" value="UBIQUITIN THIOESTERASE"/>
    <property type="match status" value="1"/>
</dbReference>
<evidence type="ECO:0000259" key="10">
    <source>
        <dbReference type="Pfam" id="PF20255"/>
    </source>
</evidence>
<dbReference type="Pfam" id="PF20255">
    <property type="entry name" value="DUF6606"/>
    <property type="match status" value="1"/>
</dbReference>
<comment type="catalytic activity">
    <reaction evidence="1">
        <text>Thiol-dependent hydrolysis of ester, thioester, amide, peptide and isopeptide bonds formed by the C-terminal Gly of ubiquitin (a 76-residue protein attached to proteins as an intracellular targeting signal).</text>
        <dbReference type="EC" id="3.4.19.12"/>
    </reaction>
</comment>
<dbReference type="Pfam" id="PF12340">
    <property type="entry name" value="DUF3638"/>
    <property type="match status" value="1"/>
</dbReference>
<comment type="caution">
    <text evidence="11">The sequence shown here is derived from an EMBL/GenBank/DDBJ whole genome shotgun (WGS) entry which is preliminary data.</text>
</comment>
<keyword evidence="12" id="KW-1185">Reference proteome</keyword>
<keyword evidence="5" id="KW-0378">Hydrolase</keyword>
<dbReference type="EMBL" id="JAVHNQ010000018">
    <property type="protein sequence ID" value="KAK6330344.1"/>
    <property type="molecule type" value="Genomic_DNA"/>
</dbReference>
<dbReference type="PANTHER" id="PTHR13367:SF32">
    <property type="entry name" value="DUF6606 DOMAIN-CONTAINING PROTEIN"/>
    <property type="match status" value="1"/>
</dbReference>
<dbReference type="InterPro" id="IPR022099">
    <property type="entry name" value="DUF3638"/>
</dbReference>
<accession>A0AAV9TZA2</accession>
<organism evidence="11 12">
    <name type="scientific">Orbilia brochopaga</name>
    <dbReference type="NCBI Taxonomy" id="3140254"/>
    <lineage>
        <taxon>Eukaryota</taxon>
        <taxon>Fungi</taxon>
        <taxon>Dikarya</taxon>
        <taxon>Ascomycota</taxon>
        <taxon>Pezizomycotina</taxon>
        <taxon>Orbiliomycetes</taxon>
        <taxon>Orbiliales</taxon>
        <taxon>Orbiliaceae</taxon>
        <taxon>Orbilia</taxon>
    </lineage>
</organism>
<evidence type="ECO:0000259" key="8">
    <source>
        <dbReference type="Pfam" id="PF12340"/>
    </source>
</evidence>
<feature type="domain" description="DUF3645" evidence="9">
    <location>
        <begin position="2367"/>
        <end position="2399"/>
    </location>
</feature>
<keyword evidence="4" id="KW-0833">Ubl conjugation pathway</keyword>
<proteinExistence type="predicted"/>